<organism evidence="1 2">
    <name type="scientific">Panagrolaimus sp. JU765</name>
    <dbReference type="NCBI Taxonomy" id="591449"/>
    <lineage>
        <taxon>Eukaryota</taxon>
        <taxon>Metazoa</taxon>
        <taxon>Ecdysozoa</taxon>
        <taxon>Nematoda</taxon>
        <taxon>Chromadorea</taxon>
        <taxon>Rhabditida</taxon>
        <taxon>Tylenchina</taxon>
        <taxon>Panagrolaimomorpha</taxon>
        <taxon>Panagrolaimoidea</taxon>
        <taxon>Panagrolaimidae</taxon>
        <taxon>Panagrolaimus</taxon>
    </lineage>
</organism>
<proteinExistence type="predicted"/>
<name>A0AC34REG1_9BILA</name>
<reference evidence="2" key="1">
    <citation type="submission" date="2022-11" db="UniProtKB">
        <authorList>
            <consortium name="WormBaseParasite"/>
        </authorList>
    </citation>
    <scope>IDENTIFICATION</scope>
</reference>
<evidence type="ECO:0000313" key="1">
    <source>
        <dbReference type="Proteomes" id="UP000887576"/>
    </source>
</evidence>
<dbReference type="Proteomes" id="UP000887576">
    <property type="component" value="Unplaced"/>
</dbReference>
<dbReference type="WBParaSite" id="JU765_v2.g6011.t1">
    <property type="protein sequence ID" value="JU765_v2.g6011.t1"/>
    <property type="gene ID" value="JU765_v2.g6011"/>
</dbReference>
<accession>A0AC34REG1</accession>
<sequence>MKLVFLTPFLFAITYAELAHRGEPEVYDRRITTTGDWMITVPFYGFVIDICINKPAERNDETMLFCIGGKPEKANDVGCPEDFCGVRAYGKDHPSLSGTVTGVNTMTRCIWLYVQPREMIINEYKNIEKCHWARQDDGKLRFQIRTFPPGFVVTLIRSGVYVGKRGLGEIYGLY</sequence>
<protein>
    <submittedName>
        <fullName evidence="2">Uncharacterized protein</fullName>
    </submittedName>
</protein>
<evidence type="ECO:0000313" key="2">
    <source>
        <dbReference type="WBParaSite" id="JU765_v2.g6011.t1"/>
    </source>
</evidence>